<evidence type="ECO:0000256" key="2">
    <source>
        <dbReference type="ARBA" id="ARBA00008000"/>
    </source>
</evidence>
<comment type="cofactor">
    <cofactor evidence="1">
        <name>FAD</name>
        <dbReference type="ChEBI" id="CHEBI:57692"/>
    </cofactor>
</comment>
<gene>
    <name evidence="6" type="ORF">GQE99_10605</name>
</gene>
<dbReference type="InterPro" id="IPR016167">
    <property type="entry name" value="FAD-bd_PCMH_sub1"/>
</dbReference>
<dbReference type="GO" id="GO:0071949">
    <property type="term" value="F:FAD binding"/>
    <property type="evidence" value="ECO:0007669"/>
    <property type="project" value="InterPro"/>
</dbReference>
<dbReference type="PANTHER" id="PTHR43716">
    <property type="entry name" value="D-2-HYDROXYGLUTARATE DEHYDROGENASE, MITOCHONDRIAL"/>
    <property type="match status" value="1"/>
</dbReference>
<dbReference type="AlphaFoldDB" id="A0A845M094"/>
<dbReference type="EMBL" id="WTUX01000012">
    <property type="protein sequence ID" value="MZR13465.1"/>
    <property type="molecule type" value="Genomic_DNA"/>
</dbReference>
<evidence type="ECO:0000256" key="4">
    <source>
        <dbReference type="ARBA" id="ARBA00022827"/>
    </source>
</evidence>
<dbReference type="PROSITE" id="PS51387">
    <property type="entry name" value="FAD_PCMH"/>
    <property type="match status" value="1"/>
</dbReference>
<dbReference type="Gene3D" id="3.30.465.10">
    <property type="match status" value="1"/>
</dbReference>
<proteinExistence type="inferred from homology"/>
<name>A0A845M094_9RHOB</name>
<keyword evidence="4" id="KW-0274">FAD</keyword>
<dbReference type="InterPro" id="IPR051264">
    <property type="entry name" value="FAD-oxidored/transferase_4"/>
</dbReference>
<dbReference type="GO" id="GO:0003824">
    <property type="term" value="F:catalytic activity"/>
    <property type="evidence" value="ECO:0007669"/>
    <property type="project" value="InterPro"/>
</dbReference>
<dbReference type="SUPFAM" id="SSF56176">
    <property type="entry name" value="FAD-binding/transporter-associated domain-like"/>
    <property type="match status" value="1"/>
</dbReference>
<dbReference type="InterPro" id="IPR036318">
    <property type="entry name" value="FAD-bd_PCMH-like_sf"/>
</dbReference>
<dbReference type="GO" id="GO:0022904">
    <property type="term" value="P:respiratory electron transport chain"/>
    <property type="evidence" value="ECO:0007669"/>
    <property type="project" value="TreeGrafter"/>
</dbReference>
<keyword evidence="7" id="KW-1185">Reference proteome</keyword>
<evidence type="ECO:0000313" key="7">
    <source>
        <dbReference type="Proteomes" id="UP000467322"/>
    </source>
</evidence>
<evidence type="ECO:0000259" key="5">
    <source>
        <dbReference type="PROSITE" id="PS51387"/>
    </source>
</evidence>
<reference evidence="6 7" key="1">
    <citation type="submission" date="2019-12" db="EMBL/GenBank/DDBJ databases">
        <title>Maritimibacter sp. nov. sp. isolated from sea sand.</title>
        <authorList>
            <person name="Kim J."/>
            <person name="Jeong S.E."/>
            <person name="Jung H.S."/>
            <person name="Jeon C.O."/>
        </authorList>
    </citation>
    <scope>NUCLEOTIDE SEQUENCE [LARGE SCALE GENOMIC DNA]</scope>
    <source>
        <strain evidence="6 7">DP07</strain>
    </source>
</reference>
<dbReference type="InterPro" id="IPR004113">
    <property type="entry name" value="FAD-bd_oxidored_4_C"/>
</dbReference>
<dbReference type="Pfam" id="PF01565">
    <property type="entry name" value="FAD_binding_4"/>
    <property type="match status" value="1"/>
</dbReference>
<evidence type="ECO:0000256" key="3">
    <source>
        <dbReference type="ARBA" id="ARBA00022630"/>
    </source>
</evidence>
<feature type="domain" description="FAD-binding PCMH-type" evidence="5">
    <location>
        <begin position="33"/>
        <end position="211"/>
    </location>
</feature>
<protein>
    <submittedName>
        <fullName evidence="6">FAD-binding protein</fullName>
    </submittedName>
</protein>
<dbReference type="Gene3D" id="3.30.43.10">
    <property type="entry name" value="Uridine Diphospho-n-acetylenolpyruvylglucosamine Reductase, domain 2"/>
    <property type="match status" value="1"/>
</dbReference>
<dbReference type="SUPFAM" id="SSF55103">
    <property type="entry name" value="FAD-linked oxidases, C-terminal domain"/>
    <property type="match status" value="1"/>
</dbReference>
<dbReference type="Pfam" id="PF02913">
    <property type="entry name" value="FAD-oxidase_C"/>
    <property type="match status" value="1"/>
</dbReference>
<dbReference type="Gene3D" id="1.10.45.10">
    <property type="entry name" value="Vanillyl-alcohol Oxidase, Chain A, domain 4"/>
    <property type="match status" value="1"/>
</dbReference>
<dbReference type="InterPro" id="IPR016171">
    <property type="entry name" value="Vanillyl_alc_oxidase_C-sub2"/>
</dbReference>
<dbReference type="InterPro" id="IPR016169">
    <property type="entry name" value="FAD-bd_PCMH_sub2"/>
</dbReference>
<comment type="caution">
    <text evidence="6">The sequence shown here is derived from an EMBL/GenBank/DDBJ whole genome shotgun (WGS) entry which is preliminary data.</text>
</comment>
<evidence type="ECO:0000313" key="6">
    <source>
        <dbReference type="EMBL" id="MZR13465.1"/>
    </source>
</evidence>
<organism evidence="6 7">
    <name type="scientific">Maritimibacter harenae</name>
    <dbReference type="NCBI Taxonomy" id="2606218"/>
    <lineage>
        <taxon>Bacteria</taxon>
        <taxon>Pseudomonadati</taxon>
        <taxon>Pseudomonadota</taxon>
        <taxon>Alphaproteobacteria</taxon>
        <taxon>Rhodobacterales</taxon>
        <taxon>Roseobacteraceae</taxon>
        <taxon>Maritimibacter</taxon>
    </lineage>
</organism>
<dbReference type="InterPro" id="IPR006094">
    <property type="entry name" value="Oxid_FAD_bind_N"/>
</dbReference>
<dbReference type="InterPro" id="IPR016166">
    <property type="entry name" value="FAD-bd_PCMH"/>
</dbReference>
<keyword evidence="3" id="KW-0285">Flavoprotein</keyword>
<comment type="similarity">
    <text evidence="2">Belongs to the FAD-binding oxidoreductase/transferase type 4 family.</text>
</comment>
<dbReference type="Gene3D" id="3.30.70.2190">
    <property type="match status" value="1"/>
</dbReference>
<dbReference type="Proteomes" id="UP000467322">
    <property type="component" value="Unassembled WGS sequence"/>
</dbReference>
<dbReference type="RefSeq" id="WP_161351584.1">
    <property type="nucleotide sequence ID" value="NZ_WTUX01000012.1"/>
</dbReference>
<dbReference type="PANTHER" id="PTHR43716:SF2">
    <property type="entry name" value="BLL6224 PROTEIN"/>
    <property type="match status" value="1"/>
</dbReference>
<dbReference type="InterPro" id="IPR016164">
    <property type="entry name" value="FAD-linked_Oxase-like_C"/>
</dbReference>
<evidence type="ECO:0000256" key="1">
    <source>
        <dbReference type="ARBA" id="ARBA00001974"/>
    </source>
</evidence>
<sequence>MDFMTRAAEIIGEAQVLTGSDMARYTTDPTGQFHSTPLCVLRPGSTQEVAALMALADEAGQVVVPVSGNSGVSGGTHNEGAAMLSVERLNRVRAIDTVARTAEVEAGVILDALREAADAEGLVFPVVFGARGSAMVGGILSTNAGGSNVLRYGNTRAQCLGLEVVLADGRVMDLMTALHKDNSGYDLRDLMIGAEGTLGIITAAVMKLAPKPAHAVTAMIAPVSLPAALTVLNRLQAATGGAVEAFEYMPRSFVEMHLARIEGAREPFDDPHDVNVLMELAGDAALGDVAEQVLGEAMEDGLVADALIAQNETQREAMWGRREAAAEVMLPAGPAFTGDISLPVGGLADFFDRMAGRLEEVMPGATDTCVAHLGDGNVHYGAYLEGATEEQKTAGIAALDALVAEMGGSFSAEHGIGSYKLGSMARHKNPVALDVMRAIKTALDPKGLLNPGKVIPA</sequence>
<dbReference type="Gene3D" id="3.30.70.2740">
    <property type="match status" value="1"/>
</dbReference>
<dbReference type="FunFam" id="1.10.45.10:FF:000001">
    <property type="entry name" value="D-lactate dehydrogenase mitochondrial"/>
    <property type="match status" value="1"/>
</dbReference>
<accession>A0A845M094</accession>